<dbReference type="RefSeq" id="WP_130347080.1">
    <property type="nucleotide sequence ID" value="NZ_SGWQ01000010.1"/>
</dbReference>
<feature type="region of interest" description="Disordered" evidence="1">
    <location>
        <begin position="273"/>
        <end position="296"/>
    </location>
</feature>
<feature type="compositionally biased region" description="Pro residues" evidence="1">
    <location>
        <begin position="320"/>
        <end position="338"/>
    </location>
</feature>
<evidence type="ECO:0000256" key="1">
    <source>
        <dbReference type="SAM" id="MobiDB-lite"/>
    </source>
</evidence>
<dbReference type="Pfam" id="PF14021">
    <property type="entry name" value="TNT"/>
    <property type="match status" value="1"/>
</dbReference>
<evidence type="ECO:0000259" key="3">
    <source>
        <dbReference type="Pfam" id="PF25547"/>
    </source>
</evidence>
<dbReference type="OrthoDB" id="4745173at2"/>
<name>A0A4Q7KJ40_9PSEU</name>
<dbReference type="GO" id="GO:0050135">
    <property type="term" value="F:NADP+ nucleosidase activity"/>
    <property type="evidence" value="ECO:0007669"/>
    <property type="project" value="InterPro"/>
</dbReference>
<dbReference type="Proteomes" id="UP000294257">
    <property type="component" value="Unassembled WGS sequence"/>
</dbReference>
<feature type="domain" description="TNT" evidence="2">
    <location>
        <begin position="507"/>
        <end position="590"/>
    </location>
</feature>
<dbReference type="InterPro" id="IPR053024">
    <property type="entry name" value="Fungal_surface_NADase"/>
</dbReference>
<organism evidence="4 5">
    <name type="scientific">Herbihabitans rhizosphaerae</name>
    <dbReference type="NCBI Taxonomy" id="1872711"/>
    <lineage>
        <taxon>Bacteria</taxon>
        <taxon>Bacillati</taxon>
        <taxon>Actinomycetota</taxon>
        <taxon>Actinomycetes</taxon>
        <taxon>Pseudonocardiales</taxon>
        <taxon>Pseudonocardiaceae</taxon>
        <taxon>Herbihabitans</taxon>
    </lineage>
</organism>
<reference evidence="4 5" key="1">
    <citation type="submission" date="2019-02" db="EMBL/GenBank/DDBJ databases">
        <title>Genomic Encyclopedia of Type Strains, Phase IV (KMG-IV): sequencing the most valuable type-strain genomes for metagenomic binning, comparative biology and taxonomic classification.</title>
        <authorList>
            <person name="Goeker M."/>
        </authorList>
    </citation>
    <scope>NUCLEOTIDE SEQUENCE [LARGE SCALE GENOMIC DNA]</scope>
    <source>
        <strain evidence="4 5">DSM 101727</strain>
    </source>
</reference>
<dbReference type="InterPro" id="IPR057746">
    <property type="entry name" value="CpnT-like_N"/>
</dbReference>
<feature type="region of interest" description="Disordered" evidence="1">
    <location>
        <begin position="227"/>
        <end position="246"/>
    </location>
</feature>
<sequence>MGIELPKELAGVAADTGVTWPKADEEAMGRTAAAWREAGEKMTTLVGDADNAARRTLGNVEGDAGGAAREHWSSFVKPDTGHLPAAARGCTDAADRLDHAANQVGAAKVELVRELVSLAKNKDAAQSAAGAGFPGALAGLDTATRGAAANVAHLNTQLVESVRPGSGVDIGDVGKLVDVSPGVHAQPVVDAVFDTEVGAGHAVSATVSGIGQEAGLAVAADPGSTGPITVGGPGGSALPGVVSSEAPTPATGLPAVGRLPNEVQSVHASLAAPPVQPPAVAPGPPPPLAPPPPPVAGAPMGPVGPVGPMPAGPLAAGPAAPVPAPAPGAVPQGQPPARPGDRQHVHRFGPDPYAPPAPPPPPPPQPREPRDNLVALFLVHMFPIGHLPVASNRPARQIPPPPAERDYAAGLRFAPDDHPESALIDALPRLAEVREGAEVVVSGPGLHVDSPIVAGLSEGYDPLGDQHERDWDRRFLVRWTENGAEYAWPPGELYPEGGTDAGEPEVLDEGAVIDRLGTPEGRVFAPAGTGYPRRALPPSHMDSGYRCYQVARPVPVWRAACAPWFAQPGGGIRYRTTHSAIDLITMGYLLDITDEIAGGRA</sequence>
<dbReference type="AlphaFoldDB" id="A0A4Q7KJ40"/>
<evidence type="ECO:0000313" key="5">
    <source>
        <dbReference type="Proteomes" id="UP000294257"/>
    </source>
</evidence>
<dbReference type="InterPro" id="IPR025331">
    <property type="entry name" value="TNT"/>
</dbReference>
<protein>
    <submittedName>
        <fullName evidence="4">Uncharacterized protein DUF4237</fullName>
    </submittedName>
</protein>
<gene>
    <name evidence="4" type="ORF">EV193_11016</name>
</gene>
<feature type="domain" description="Outer membrane channel protein CpnT-like N-terminal" evidence="3">
    <location>
        <begin position="14"/>
        <end position="135"/>
    </location>
</feature>
<evidence type="ECO:0000313" key="4">
    <source>
        <dbReference type="EMBL" id="RZS33866.1"/>
    </source>
</evidence>
<accession>A0A4Q7KJ40</accession>
<keyword evidence="5" id="KW-1185">Reference proteome</keyword>
<evidence type="ECO:0000259" key="2">
    <source>
        <dbReference type="Pfam" id="PF14021"/>
    </source>
</evidence>
<dbReference type="EMBL" id="SGWQ01000010">
    <property type="protein sequence ID" value="RZS33866.1"/>
    <property type="molecule type" value="Genomic_DNA"/>
</dbReference>
<feature type="compositionally biased region" description="Pro residues" evidence="1">
    <location>
        <begin position="274"/>
        <end position="296"/>
    </location>
</feature>
<dbReference type="Pfam" id="PF25547">
    <property type="entry name" value="WXG100_2"/>
    <property type="match status" value="1"/>
</dbReference>
<comment type="caution">
    <text evidence="4">The sequence shown here is derived from an EMBL/GenBank/DDBJ whole genome shotgun (WGS) entry which is preliminary data.</text>
</comment>
<feature type="compositionally biased region" description="Pro residues" evidence="1">
    <location>
        <begin position="352"/>
        <end position="366"/>
    </location>
</feature>
<dbReference type="PANTHER" id="PTHR42059">
    <property type="entry name" value="TNT DOMAIN-CONTAINING PROTEIN"/>
    <property type="match status" value="1"/>
</dbReference>
<feature type="region of interest" description="Disordered" evidence="1">
    <location>
        <begin position="317"/>
        <end position="370"/>
    </location>
</feature>
<proteinExistence type="predicted"/>
<dbReference type="PANTHER" id="PTHR42059:SF1">
    <property type="entry name" value="TNT DOMAIN-CONTAINING PROTEIN"/>
    <property type="match status" value="1"/>
</dbReference>